<dbReference type="EC" id="3.6.1.52" evidence="2"/>
<dbReference type="OrthoDB" id="6375174at2759"/>
<dbReference type="PROSITE" id="PS00383">
    <property type="entry name" value="TYR_PHOSPHATASE_1"/>
    <property type="match status" value="1"/>
</dbReference>
<proteinExistence type="inferred from homology"/>
<dbReference type="InterPro" id="IPR029021">
    <property type="entry name" value="Prot-tyrosine_phosphatase-like"/>
</dbReference>
<evidence type="ECO:0000313" key="10">
    <source>
        <dbReference type="Proteomes" id="UP000799428"/>
    </source>
</evidence>
<evidence type="ECO:0000256" key="5">
    <source>
        <dbReference type="ARBA" id="ARBA00044949"/>
    </source>
</evidence>
<keyword evidence="4" id="KW-0378">Hydrolase</keyword>
<feature type="domain" description="Tyrosine-protein phosphatase" evidence="8">
    <location>
        <begin position="84"/>
        <end position="237"/>
    </location>
</feature>
<comment type="subcellular location">
    <subcellularLocation>
        <location evidence="1">Cytoplasm</location>
    </subcellularLocation>
</comment>
<comment type="similarity">
    <text evidence="5">Belongs to the protein-tyrosine phosphatase family. Atypical dual-specificity phosphatase Siw14-like subfamily.</text>
</comment>
<gene>
    <name evidence="9" type="ORF">K504DRAFT_379312</name>
</gene>
<dbReference type="Proteomes" id="UP000799428">
    <property type="component" value="Unassembled WGS sequence"/>
</dbReference>
<keyword evidence="10" id="KW-1185">Reference proteome</keyword>
<evidence type="ECO:0000256" key="2">
    <source>
        <dbReference type="ARBA" id="ARBA00012527"/>
    </source>
</evidence>
<protein>
    <recommendedName>
        <fullName evidence="2">diphosphoinositol-polyphosphate diphosphatase</fullName>
        <ecNumber evidence="2">3.6.1.52</ecNumber>
    </recommendedName>
</protein>
<comment type="catalytic activity">
    <reaction evidence="7">
        <text>1,5-bis(diphospho)-1D-myo-inositol 2,3,4,6-tetrakisphosphate + H2O = 1-diphospho-1D-myo-inositol 2,3,4,5,6-pentakisphosphate + phosphate + 2 H(+)</text>
        <dbReference type="Rhea" id="RHEA:79699"/>
        <dbReference type="ChEBI" id="CHEBI:15377"/>
        <dbReference type="ChEBI" id="CHEBI:15378"/>
        <dbReference type="ChEBI" id="CHEBI:43474"/>
        <dbReference type="ChEBI" id="CHEBI:74946"/>
        <dbReference type="ChEBI" id="CHEBI:77983"/>
        <dbReference type="EC" id="3.6.1.52"/>
    </reaction>
    <physiologicalReaction direction="left-to-right" evidence="7">
        <dbReference type="Rhea" id="RHEA:79700"/>
    </physiologicalReaction>
</comment>
<evidence type="ECO:0000256" key="7">
    <source>
        <dbReference type="ARBA" id="ARBA00047927"/>
    </source>
</evidence>
<dbReference type="InterPro" id="IPR004861">
    <property type="entry name" value="Siw14-like"/>
</dbReference>
<evidence type="ECO:0000256" key="1">
    <source>
        <dbReference type="ARBA" id="ARBA00004496"/>
    </source>
</evidence>
<dbReference type="EMBL" id="MU005770">
    <property type="protein sequence ID" value="KAF2709281.1"/>
    <property type="molecule type" value="Genomic_DNA"/>
</dbReference>
<evidence type="ECO:0000256" key="3">
    <source>
        <dbReference type="ARBA" id="ARBA00022490"/>
    </source>
</evidence>
<evidence type="ECO:0000259" key="8">
    <source>
        <dbReference type="PROSITE" id="PS50054"/>
    </source>
</evidence>
<dbReference type="GO" id="GO:0052840">
    <property type="term" value="F:inositol diphosphate tetrakisphosphate diphosphatase activity"/>
    <property type="evidence" value="ECO:0007669"/>
    <property type="project" value="TreeGrafter"/>
</dbReference>
<name>A0A6G1KA21_9PLEO</name>
<dbReference type="GO" id="GO:0005737">
    <property type="term" value="C:cytoplasm"/>
    <property type="evidence" value="ECO:0007669"/>
    <property type="project" value="UniProtKB-SubCell"/>
</dbReference>
<dbReference type="PANTHER" id="PTHR31126">
    <property type="entry name" value="TYROSINE-PROTEIN PHOSPHATASE"/>
    <property type="match status" value="1"/>
</dbReference>
<dbReference type="GO" id="GO:0016791">
    <property type="term" value="F:phosphatase activity"/>
    <property type="evidence" value="ECO:0007669"/>
    <property type="project" value="TreeGrafter"/>
</dbReference>
<dbReference type="FunFam" id="3.90.190.10:FF:000035">
    <property type="entry name" value="Tyrosine phosphatase, putative"/>
    <property type="match status" value="1"/>
</dbReference>
<organism evidence="9 10">
    <name type="scientific">Pleomassaria siparia CBS 279.74</name>
    <dbReference type="NCBI Taxonomy" id="1314801"/>
    <lineage>
        <taxon>Eukaryota</taxon>
        <taxon>Fungi</taxon>
        <taxon>Dikarya</taxon>
        <taxon>Ascomycota</taxon>
        <taxon>Pezizomycotina</taxon>
        <taxon>Dothideomycetes</taxon>
        <taxon>Pleosporomycetidae</taxon>
        <taxon>Pleosporales</taxon>
        <taxon>Pleomassariaceae</taxon>
        <taxon>Pleomassaria</taxon>
    </lineage>
</organism>
<dbReference type="Gene3D" id="3.90.190.10">
    <property type="entry name" value="Protein tyrosine phosphatase superfamily"/>
    <property type="match status" value="1"/>
</dbReference>
<keyword evidence="3" id="KW-0963">Cytoplasm</keyword>
<evidence type="ECO:0000256" key="4">
    <source>
        <dbReference type="ARBA" id="ARBA00022801"/>
    </source>
</evidence>
<comment type="catalytic activity">
    <reaction evidence="6">
        <text>5-diphospho-1D-myo-inositol 1,2,3,4,6-pentakisphosphate + H2O = 1D-myo-inositol hexakisphosphate + phosphate + H(+)</text>
        <dbReference type="Rhea" id="RHEA:22384"/>
        <dbReference type="ChEBI" id="CHEBI:15377"/>
        <dbReference type="ChEBI" id="CHEBI:15378"/>
        <dbReference type="ChEBI" id="CHEBI:43474"/>
        <dbReference type="ChEBI" id="CHEBI:58130"/>
        <dbReference type="ChEBI" id="CHEBI:58628"/>
        <dbReference type="EC" id="3.6.1.52"/>
    </reaction>
    <physiologicalReaction direction="left-to-right" evidence="6">
        <dbReference type="Rhea" id="RHEA:22385"/>
    </physiologicalReaction>
</comment>
<accession>A0A6G1KA21</accession>
<dbReference type="PANTHER" id="PTHR31126:SF48">
    <property type="entry name" value="INOSITOL PHOSPHATASE SIW14"/>
    <property type="match status" value="1"/>
</dbReference>
<dbReference type="InterPro" id="IPR020422">
    <property type="entry name" value="TYR_PHOSPHATASE_DUAL_dom"/>
</dbReference>
<sequence length="245" mass="28063">MSKAGATQPTRHSVLTGIREYFLSLGLRQSQALTEHATHMHHEDVPHHVVTAPEAVINTVTRLPTPPIHSGSPDRLYPLFPPLNYGTVERKAIYRSSYPQVENFEFLKSLRLKTILTLVDVPVSPEYAKFIEENGIQHFRVHIQANKGAVKVQACQMAKAIRIVLDRSNHPLLIHCNKGKHRTGCVVGITRRIQGYDETQIWNEYHVYAEDKARILDENCMDQFDFNTVLWMARKYDWISPDAEV</sequence>
<dbReference type="PROSITE" id="PS50054">
    <property type="entry name" value="TYR_PHOSPHATASE_DUAL"/>
    <property type="match status" value="1"/>
</dbReference>
<reference evidence="9" key="1">
    <citation type="journal article" date="2020" name="Stud. Mycol.">
        <title>101 Dothideomycetes genomes: a test case for predicting lifestyles and emergence of pathogens.</title>
        <authorList>
            <person name="Haridas S."/>
            <person name="Albert R."/>
            <person name="Binder M."/>
            <person name="Bloem J."/>
            <person name="Labutti K."/>
            <person name="Salamov A."/>
            <person name="Andreopoulos B."/>
            <person name="Baker S."/>
            <person name="Barry K."/>
            <person name="Bills G."/>
            <person name="Bluhm B."/>
            <person name="Cannon C."/>
            <person name="Castanera R."/>
            <person name="Culley D."/>
            <person name="Daum C."/>
            <person name="Ezra D."/>
            <person name="Gonzalez J."/>
            <person name="Henrissat B."/>
            <person name="Kuo A."/>
            <person name="Liang C."/>
            <person name="Lipzen A."/>
            <person name="Lutzoni F."/>
            <person name="Magnuson J."/>
            <person name="Mondo S."/>
            <person name="Nolan M."/>
            <person name="Ohm R."/>
            <person name="Pangilinan J."/>
            <person name="Park H.-J."/>
            <person name="Ramirez L."/>
            <person name="Alfaro M."/>
            <person name="Sun H."/>
            <person name="Tritt A."/>
            <person name="Yoshinaga Y."/>
            <person name="Zwiers L.-H."/>
            <person name="Turgeon B."/>
            <person name="Goodwin S."/>
            <person name="Spatafora J."/>
            <person name="Crous P."/>
            <person name="Grigoriev I."/>
        </authorList>
    </citation>
    <scope>NUCLEOTIDE SEQUENCE</scope>
    <source>
        <strain evidence="9">CBS 279.74</strain>
    </source>
</reference>
<dbReference type="InterPro" id="IPR016130">
    <property type="entry name" value="Tyr_Pase_AS"/>
</dbReference>
<evidence type="ECO:0000256" key="6">
    <source>
        <dbReference type="ARBA" id="ARBA00047342"/>
    </source>
</evidence>
<dbReference type="SUPFAM" id="SSF52799">
    <property type="entry name" value="(Phosphotyrosine protein) phosphatases II"/>
    <property type="match status" value="1"/>
</dbReference>
<dbReference type="Pfam" id="PF03162">
    <property type="entry name" value="Y_phosphatase2"/>
    <property type="match status" value="1"/>
</dbReference>
<evidence type="ECO:0000313" key="9">
    <source>
        <dbReference type="EMBL" id="KAF2709281.1"/>
    </source>
</evidence>
<dbReference type="AlphaFoldDB" id="A0A6G1KA21"/>